<dbReference type="PANTHER" id="PTHR21496">
    <property type="entry name" value="FERREDOXIN-RELATED"/>
    <property type="match status" value="1"/>
</dbReference>
<evidence type="ECO:0000259" key="7">
    <source>
        <dbReference type="PROSITE" id="PS51296"/>
    </source>
</evidence>
<dbReference type="InterPro" id="IPR036922">
    <property type="entry name" value="Rieske_2Fe-2S_sf"/>
</dbReference>
<dbReference type="EMBL" id="JAVDQH010000002">
    <property type="protein sequence ID" value="MDR6242821.1"/>
    <property type="molecule type" value="Genomic_DNA"/>
</dbReference>
<dbReference type="InterPro" id="IPR012748">
    <property type="entry name" value="Rieske-like_NirD"/>
</dbReference>
<keyword evidence="6" id="KW-0534">Nitrate assimilation</keyword>
<evidence type="ECO:0000256" key="1">
    <source>
        <dbReference type="ARBA" id="ARBA00022714"/>
    </source>
</evidence>
<organism evidence="8 9">
    <name type="scientific">Paenibacillus hunanensis</name>
    <dbReference type="NCBI Taxonomy" id="539262"/>
    <lineage>
        <taxon>Bacteria</taxon>
        <taxon>Bacillati</taxon>
        <taxon>Bacillota</taxon>
        <taxon>Bacilli</taxon>
        <taxon>Bacillales</taxon>
        <taxon>Paenibacillaceae</taxon>
        <taxon>Paenibacillus</taxon>
    </lineage>
</organism>
<evidence type="ECO:0000313" key="9">
    <source>
        <dbReference type="Proteomes" id="UP001185028"/>
    </source>
</evidence>
<keyword evidence="1" id="KW-0001">2Fe-2S</keyword>
<accession>A0ABU1IV79</accession>
<proteinExistence type="predicted"/>
<keyword evidence="5" id="KW-0411">Iron-sulfur</keyword>
<dbReference type="CDD" id="cd03530">
    <property type="entry name" value="Rieske_NirD_small_Bacillus"/>
    <property type="match status" value="1"/>
</dbReference>
<dbReference type="GO" id="GO:0106316">
    <property type="term" value="F:nitrite reductase (NADH) activity"/>
    <property type="evidence" value="ECO:0007669"/>
    <property type="project" value="UniProtKB-EC"/>
</dbReference>
<evidence type="ECO:0000256" key="2">
    <source>
        <dbReference type="ARBA" id="ARBA00022723"/>
    </source>
</evidence>
<dbReference type="RefSeq" id="WP_188774305.1">
    <property type="nucleotide sequence ID" value="NZ_BMMB01000002.1"/>
</dbReference>
<dbReference type="Proteomes" id="UP001185028">
    <property type="component" value="Unassembled WGS sequence"/>
</dbReference>
<keyword evidence="3 8" id="KW-0560">Oxidoreductase</keyword>
<keyword evidence="2" id="KW-0479">Metal-binding</keyword>
<dbReference type="SUPFAM" id="SSF50022">
    <property type="entry name" value="ISP domain"/>
    <property type="match status" value="1"/>
</dbReference>
<dbReference type="Gene3D" id="2.102.10.10">
    <property type="entry name" value="Rieske [2Fe-2S] iron-sulphur domain"/>
    <property type="match status" value="1"/>
</dbReference>
<name>A0ABU1IV79_9BACL</name>
<gene>
    <name evidence="8" type="ORF">JOC58_000705</name>
</gene>
<dbReference type="PROSITE" id="PS51296">
    <property type="entry name" value="RIESKE"/>
    <property type="match status" value="1"/>
</dbReference>
<dbReference type="EC" id="1.7.1.15" evidence="8"/>
<evidence type="ECO:0000313" key="8">
    <source>
        <dbReference type="EMBL" id="MDR6242821.1"/>
    </source>
</evidence>
<sequence length="110" mass="12136">MNRYQVAHISDIDVKGARRFTLGELEIALFRLSDGSIQAVENRCPHKGGKLSEGMVCGSNIHCPLHDWKIDLRSGKVQDPDDGCVQTFAVEVDEHNGSVYVMLPATQQLA</sequence>
<protein>
    <submittedName>
        <fullName evidence="8">Nitrite reductase (NADH) small subunit</fullName>
        <ecNumber evidence="8">1.7.1.15</ecNumber>
    </submittedName>
</protein>
<evidence type="ECO:0000256" key="5">
    <source>
        <dbReference type="ARBA" id="ARBA00023014"/>
    </source>
</evidence>
<dbReference type="Pfam" id="PF00355">
    <property type="entry name" value="Rieske"/>
    <property type="match status" value="1"/>
</dbReference>
<reference evidence="8 9" key="1">
    <citation type="submission" date="2023-07" db="EMBL/GenBank/DDBJ databases">
        <title>Genomic Encyclopedia of Type Strains, Phase IV (KMG-IV): sequencing the most valuable type-strain genomes for metagenomic binning, comparative biology and taxonomic classification.</title>
        <authorList>
            <person name="Goeker M."/>
        </authorList>
    </citation>
    <scope>NUCLEOTIDE SEQUENCE [LARGE SCALE GENOMIC DNA]</scope>
    <source>
        <strain evidence="8 9">DSM 22170</strain>
    </source>
</reference>
<evidence type="ECO:0000256" key="3">
    <source>
        <dbReference type="ARBA" id="ARBA00023002"/>
    </source>
</evidence>
<keyword evidence="4" id="KW-0408">Iron</keyword>
<dbReference type="InterPro" id="IPR017941">
    <property type="entry name" value="Rieske_2Fe-2S"/>
</dbReference>
<evidence type="ECO:0000256" key="4">
    <source>
        <dbReference type="ARBA" id="ARBA00023004"/>
    </source>
</evidence>
<comment type="caution">
    <text evidence="8">The sequence shown here is derived from an EMBL/GenBank/DDBJ whole genome shotgun (WGS) entry which is preliminary data.</text>
</comment>
<keyword evidence="9" id="KW-1185">Reference proteome</keyword>
<dbReference type="NCBIfam" id="TIGR02378">
    <property type="entry name" value="nirD_assim_sml"/>
    <property type="match status" value="1"/>
</dbReference>
<feature type="domain" description="Rieske" evidence="7">
    <location>
        <begin position="4"/>
        <end position="99"/>
    </location>
</feature>
<evidence type="ECO:0000256" key="6">
    <source>
        <dbReference type="ARBA" id="ARBA00023063"/>
    </source>
</evidence>
<dbReference type="PANTHER" id="PTHR21496:SF23">
    <property type="entry name" value="3-PHENYLPROPIONATE_CINNAMIC ACID DIOXYGENASE FERREDOXIN SUBUNIT"/>
    <property type="match status" value="1"/>
</dbReference>